<name>A0ABX8BM28_9ACTN</name>
<comment type="similarity">
    <text evidence="1">Belongs to the bacterial solute-binding protein 1 family.</text>
</comment>
<reference evidence="4 5" key="1">
    <citation type="submission" date="2021-05" db="EMBL/GenBank/DDBJ databases">
        <title>Direct Submission.</title>
        <authorList>
            <person name="Li K."/>
            <person name="Gao J."/>
        </authorList>
    </citation>
    <scope>NUCLEOTIDE SEQUENCE [LARGE SCALE GENOMIC DNA]</scope>
    <source>
        <strain evidence="4 5">Mg02</strain>
    </source>
</reference>
<evidence type="ECO:0000256" key="2">
    <source>
        <dbReference type="ARBA" id="ARBA00022448"/>
    </source>
</evidence>
<dbReference type="SUPFAM" id="SSF53850">
    <property type="entry name" value="Periplasmic binding protein-like II"/>
    <property type="match status" value="1"/>
</dbReference>
<dbReference type="Gene3D" id="3.40.190.10">
    <property type="entry name" value="Periplasmic binding protein-like II"/>
    <property type="match status" value="2"/>
</dbReference>
<proteinExistence type="inferred from homology"/>
<accession>A0ABX8BM28</accession>
<protein>
    <submittedName>
        <fullName evidence="4">Extracellular solute-binding protein</fullName>
    </submittedName>
</protein>
<evidence type="ECO:0000256" key="3">
    <source>
        <dbReference type="ARBA" id="ARBA00022729"/>
    </source>
</evidence>
<dbReference type="PANTHER" id="PTHR30061:SF50">
    <property type="entry name" value="MALTOSE_MALTODEXTRIN-BINDING PERIPLASMIC PROTEIN"/>
    <property type="match status" value="1"/>
</dbReference>
<evidence type="ECO:0000256" key="1">
    <source>
        <dbReference type="ARBA" id="ARBA00008520"/>
    </source>
</evidence>
<dbReference type="PROSITE" id="PS51257">
    <property type="entry name" value="PROKAR_LIPOPROTEIN"/>
    <property type="match status" value="1"/>
</dbReference>
<dbReference type="EMBL" id="CP074133">
    <property type="protein sequence ID" value="QUX21458.1"/>
    <property type="molecule type" value="Genomic_DNA"/>
</dbReference>
<dbReference type="PANTHER" id="PTHR30061">
    <property type="entry name" value="MALTOSE-BINDING PERIPLASMIC PROTEIN"/>
    <property type="match status" value="1"/>
</dbReference>
<keyword evidence="3" id="KW-0732">Signal</keyword>
<keyword evidence="2" id="KW-0813">Transport</keyword>
<evidence type="ECO:0000313" key="5">
    <source>
        <dbReference type="Proteomes" id="UP000676079"/>
    </source>
</evidence>
<keyword evidence="5" id="KW-1185">Reference proteome</keyword>
<organism evidence="4 5">
    <name type="scientific">Nocardiopsis changdeensis</name>
    <dbReference type="NCBI Taxonomy" id="2831969"/>
    <lineage>
        <taxon>Bacteria</taxon>
        <taxon>Bacillati</taxon>
        <taxon>Actinomycetota</taxon>
        <taxon>Actinomycetes</taxon>
        <taxon>Streptosporangiales</taxon>
        <taxon>Nocardiopsidaceae</taxon>
        <taxon>Nocardiopsis</taxon>
    </lineage>
</organism>
<dbReference type="RefSeq" id="WP_220562681.1">
    <property type="nucleotide sequence ID" value="NZ_CP074133.1"/>
</dbReference>
<dbReference type="InterPro" id="IPR006059">
    <property type="entry name" value="SBP"/>
</dbReference>
<dbReference type="Proteomes" id="UP000676079">
    <property type="component" value="Chromosome"/>
</dbReference>
<sequence length="427" mass="45254">MRFPKIAAATSVVLLAAACGGGGSDSDGGGSADSLTVWVMGTSQPPLVEYFEGAEARFQENNPDVEVNVEFIPWPDAQESITNALAGGDAPDVIEIGNDQVSGWASQGALLDITEQVGGWDAAAEMDQNALEYGTYDGVQYGVPWFSGVRTLYYRADWLQDLGHEPPTTWDELLTVAEDIEAEYDVPGFAAPTDFTNGIASFIWSNGGEIATQNAEGEWEGHLTDPATVEAVEFYADLTNDGISPQSYVGENELVPLADMANSQVGMYIDGSWALTSMEEQAEDPAVLENIVAAPIPGADGIAPAFAGGSALSVFSTTQYPELAFELLTVLGDQEGGQGYADAAGFFPAYPELLAGDEYQKDPARVASATQMQHTQFFPSTPRWTAADQDSKILPGAVLEIVNGGDPEEVLAAANEQLTTILNEPVE</sequence>
<gene>
    <name evidence="4" type="ORF">KGD84_24055</name>
</gene>
<evidence type="ECO:0000313" key="4">
    <source>
        <dbReference type="EMBL" id="QUX21458.1"/>
    </source>
</evidence>
<dbReference type="Pfam" id="PF13416">
    <property type="entry name" value="SBP_bac_8"/>
    <property type="match status" value="1"/>
</dbReference>